<comment type="catalytic activity">
    <reaction evidence="1">
        <text>Hydrolyzes the link between N-acetylmuramoyl residues and L-amino acid residues in certain cell-wall glycopeptides.</text>
        <dbReference type="EC" id="3.5.1.28"/>
    </reaction>
</comment>
<dbReference type="Gene3D" id="3.40.630.40">
    <property type="entry name" value="Zn-dependent exopeptidases"/>
    <property type="match status" value="1"/>
</dbReference>
<evidence type="ECO:0000313" key="7">
    <source>
        <dbReference type="Proteomes" id="UP001549164"/>
    </source>
</evidence>
<feature type="coiled-coil region" evidence="4">
    <location>
        <begin position="287"/>
        <end position="314"/>
    </location>
</feature>
<evidence type="ECO:0000256" key="3">
    <source>
        <dbReference type="ARBA" id="ARBA00022801"/>
    </source>
</evidence>
<keyword evidence="7" id="KW-1185">Reference proteome</keyword>
<dbReference type="EMBL" id="JBEPLY010000014">
    <property type="protein sequence ID" value="MET3601564.1"/>
    <property type="molecule type" value="Genomic_DNA"/>
</dbReference>
<keyword evidence="4" id="KW-0175">Coiled coil</keyword>
<dbReference type="GO" id="GO:0008745">
    <property type="term" value="F:N-acetylmuramoyl-L-alanine amidase activity"/>
    <property type="evidence" value="ECO:0007669"/>
    <property type="project" value="UniProtKB-EC"/>
</dbReference>
<organism evidence="6 7">
    <name type="scientific">Martelella mangrovi</name>
    <dbReference type="NCBI Taxonomy" id="1397477"/>
    <lineage>
        <taxon>Bacteria</taxon>
        <taxon>Pseudomonadati</taxon>
        <taxon>Pseudomonadota</taxon>
        <taxon>Alphaproteobacteria</taxon>
        <taxon>Hyphomicrobiales</taxon>
        <taxon>Aurantimonadaceae</taxon>
        <taxon>Martelella</taxon>
    </lineage>
</organism>
<dbReference type="InterPro" id="IPR002508">
    <property type="entry name" value="MurNAc-LAA_cat"/>
</dbReference>
<keyword evidence="3 6" id="KW-0378">Hydrolase</keyword>
<evidence type="ECO:0000256" key="2">
    <source>
        <dbReference type="ARBA" id="ARBA00011901"/>
    </source>
</evidence>
<feature type="domain" description="MurNAc-LAA" evidence="5">
    <location>
        <begin position="254"/>
        <end position="408"/>
    </location>
</feature>
<dbReference type="EC" id="3.5.1.28" evidence="2"/>
<dbReference type="PANTHER" id="PTHR30404">
    <property type="entry name" value="N-ACETYLMURAMOYL-L-ALANINE AMIDASE"/>
    <property type="match status" value="1"/>
</dbReference>
<dbReference type="InterPro" id="IPR050695">
    <property type="entry name" value="N-acetylmuramoyl_amidase_3"/>
</dbReference>
<proteinExistence type="predicted"/>
<dbReference type="Pfam" id="PF11741">
    <property type="entry name" value="AMIN"/>
    <property type="match status" value="1"/>
</dbReference>
<dbReference type="Pfam" id="PF01520">
    <property type="entry name" value="Amidase_3"/>
    <property type="match status" value="1"/>
</dbReference>
<dbReference type="PANTHER" id="PTHR30404:SF0">
    <property type="entry name" value="N-ACETYLMURAMOYL-L-ALANINE AMIDASE AMIC"/>
    <property type="match status" value="1"/>
</dbReference>
<evidence type="ECO:0000256" key="1">
    <source>
        <dbReference type="ARBA" id="ARBA00001561"/>
    </source>
</evidence>
<dbReference type="Proteomes" id="UP001549164">
    <property type="component" value="Unassembled WGS sequence"/>
</dbReference>
<sequence length="419" mass="45726">MTERDGTGIVNLRDHAFAVLVAAIGSFLFFAALIAASPAFASAEDEDSAAPLIAYNALLVGDDARARLIVDFDREPEFSYHYLKDPARLVITLPSTAFGFSADALEPRGIVSNVRYGATGPGQSRIVLSAREPIQMTLGEVRQEESSGARLVIDLAIADDDRFEALLASQAPEPDNSFTDRLSMPDSDGTYVVAVDAGHGGIDTGAIGEDTKTLEKTITLDFARAFAKRLAEEPGFEPFLTRDSDVYLSLSKRVELARQHGADLFISFHADSLNQSNISGATVYTLSDRASDRLAAALARRENLSNEIMGIKADDEPEEVTDILLDLTRRETQSFSISLADTVVSSFEGQIGLINNPHRFAGFMVLRAPDIPSILLEIGFLSNPEDEKRMLDPEWRDRLVDRLVEAVRRYRSPLVSGGK</sequence>
<reference evidence="6 7" key="1">
    <citation type="submission" date="2024-06" db="EMBL/GenBank/DDBJ databases">
        <title>Genomic Encyclopedia of Type Strains, Phase IV (KMG-IV): sequencing the most valuable type-strain genomes for metagenomic binning, comparative biology and taxonomic classification.</title>
        <authorList>
            <person name="Goeker M."/>
        </authorList>
    </citation>
    <scope>NUCLEOTIDE SEQUENCE [LARGE SCALE GENOMIC DNA]</scope>
    <source>
        <strain evidence="6 7">DSM 28102</strain>
    </source>
</reference>
<dbReference type="CDD" id="cd02696">
    <property type="entry name" value="MurNAc-LAA"/>
    <property type="match status" value="1"/>
</dbReference>
<comment type="caution">
    <text evidence="6">The sequence shown here is derived from an EMBL/GenBank/DDBJ whole genome shotgun (WGS) entry which is preliminary data.</text>
</comment>
<evidence type="ECO:0000259" key="5">
    <source>
        <dbReference type="SMART" id="SM00646"/>
    </source>
</evidence>
<dbReference type="SMART" id="SM00646">
    <property type="entry name" value="Ami_3"/>
    <property type="match status" value="1"/>
</dbReference>
<evidence type="ECO:0000313" key="6">
    <source>
        <dbReference type="EMBL" id="MET3601564.1"/>
    </source>
</evidence>
<dbReference type="InterPro" id="IPR021731">
    <property type="entry name" value="AMIN_dom"/>
</dbReference>
<evidence type="ECO:0000256" key="4">
    <source>
        <dbReference type="SAM" id="Coils"/>
    </source>
</evidence>
<name>A0ABV2IF72_9HYPH</name>
<dbReference type="RefSeq" id="WP_354435413.1">
    <property type="nucleotide sequence ID" value="NZ_JBEPLY010000014.1"/>
</dbReference>
<protein>
    <recommendedName>
        <fullName evidence="2">N-acetylmuramoyl-L-alanine amidase</fullName>
        <ecNumber evidence="2">3.5.1.28</ecNumber>
    </recommendedName>
</protein>
<dbReference type="Gene3D" id="2.60.40.3500">
    <property type="match status" value="1"/>
</dbReference>
<gene>
    <name evidence="6" type="ORF">ABID12_003524</name>
</gene>
<dbReference type="SUPFAM" id="SSF53187">
    <property type="entry name" value="Zn-dependent exopeptidases"/>
    <property type="match status" value="1"/>
</dbReference>
<accession>A0ABV2IF72</accession>